<dbReference type="PANTHER" id="PTHR25466:SF11">
    <property type="entry name" value="GALECTIN 17-RELATED"/>
    <property type="match status" value="1"/>
</dbReference>
<evidence type="ECO:0000259" key="12">
    <source>
        <dbReference type="PROSITE" id="PS50835"/>
    </source>
</evidence>
<feature type="domain" description="Ig-like" evidence="12">
    <location>
        <begin position="133"/>
        <end position="211"/>
    </location>
</feature>
<dbReference type="GO" id="GO:0009897">
    <property type="term" value="C:external side of plasma membrane"/>
    <property type="evidence" value="ECO:0007669"/>
    <property type="project" value="TreeGrafter"/>
</dbReference>
<dbReference type="GO" id="GO:0042102">
    <property type="term" value="P:positive regulation of T cell proliferation"/>
    <property type="evidence" value="ECO:0007669"/>
    <property type="project" value="TreeGrafter"/>
</dbReference>
<dbReference type="SMART" id="SM00408">
    <property type="entry name" value="IGc2"/>
    <property type="match status" value="1"/>
</dbReference>
<dbReference type="GeneID" id="109098517"/>
<dbReference type="Pfam" id="PF07686">
    <property type="entry name" value="V-set"/>
    <property type="match status" value="1"/>
</dbReference>
<accession>A0A9Q9VWR9</accession>
<dbReference type="Proteomes" id="UP001155660">
    <property type="component" value="Chromosome B1"/>
</dbReference>
<keyword evidence="3" id="KW-0812">Transmembrane</keyword>
<proteinExistence type="predicted"/>
<evidence type="ECO:0000256" key="6">
    <source>
        <dbReference type="ARBA" id="ARBA00023136"/>
    </source>
</evidence>
<evidence type="ECO:0000256" key="9">
    <source>
        <dbReference type="ARBA" id="ARBA00023180"/>
    </source>
</evidence>
<dbReference type="InterPro" id="IPR013106">
    <property type="entry name" value="Ig_V-set"/>
</dbReference>
<evidence type="ECO:0000256" key="5">
    <source>
        <dbReference type="ARBA" id="ARBA00022989"/>
    </source>
</evidence>
<keyword evidence="8" id="KW-0675">Receptor</keyword>
<evidence type="ECO:0000313" key="13">
    <source>
        <dbReference type="RefSeq" id="XP_042572566.1"/>
    </source>
</evidence>
<dbReference type="PANTHER" id="PTHR25466">
    <property type="entry name" value="T-LYMPHOCYTE ACTIVATION ANTIGEN"/>
    <property type="match status" value="1"/>
</dbReference>
<sequence length="327" mass="36077">MKYKTAFMLMLMSELAFTILTLSTSHHVAVILGERAILPCKNTCTGPLTWTFTGGRKKLEVLKCDKESCTEGGGFKTRLSLSPEKTKNGDLSLTLNHALYNDKGWYEASCGSTFLCNSFLEVLFPVTVNVSVGEDVTLPCYAHTDKEVADDDVNILWKRGDQIAVQVQNGITNYGSGYIERASLSVSGYKDGDLSLSIRRATTLDKGLYLCYHSTEEENGYPGAVVLNIEAYQSFQEKTSGDFLTLDLFVSDPVTISFTSAYTTEILLCSVERSIATCSPDYTHRVSIVDSFLVLRELTASDTGIFTVKDKMDVMIAIYNVAVKSMF</sequence>
<feature type="signal peptide" evidence="11">
    <location>
        <begin position="1"/>
        <end position="18"/>
    </location>
</feature>
<name>A0A9Q9VWR9_CYPCA</name>
<dbReference type="InterPro" id="IPR013783">
    <property type="entry name" value="Ig-like_fold"/>
</dbReference>
<dbReference type="AlphaFoldDB" id="A0A9Q9VWR9"/>
<keyword evidence="7" id="KW-1015">Disulfide bond</keyword>
<keyword evidence="4 11" id="KW-0732">Signal</keyword>
<evidence type="ECO:0000256" key="7">
    <source>
        <dbReference type="ARBA" id="ARBA00023157"/>
    </source>
</evidence>
<dbReference type="InterPro" id="IPR003598">
    <property type="entry name" value="Ig_sub2"/>
</dbReference>
<reference evidence="13" key="1">
    <citation type="submission" date="2025-08" db="UniProtKB">
        <authorList>
            <consortium name="RefSeq"/>
        </authorList>
    </citation>
    <scope>IDENTIFICATION</scope>
    <source>
        <tissue evidence="13">Muscle</tissue>
    </source>
</reference>
<comment type="subcellular location">
    <subcellularLocation>
        <location evidence="1">Cell membrane</location>
        <topology evidence="1">Single-pass type I membrane protein</topology>
    </subcellularLocation>
</comment>
<dbReference type="GO" id="GO:0071222">
    <property type="term" value="P:cellular response to lipopolysaccharide"/>
    <property type="evidence" value="ECO:0007669"/>
    <property type="project" value="TreeGrafter"/>
</dbReference>
<dbReference type="GO" id="GO:0031295">
    <property type="term" value="P:T cell costimulation"/>
    <property type="evidence" value="ECO:0007669"/>
    <property type="project" value="TreeGrafter"/>
</dbReference>
<organism evidence="13">
    <name type="scientific">Cyprinus carpio</name>
    <name type="common">Common carp</name>
    <dbReference type="NCBI Taxonomy" id="7962"/>
    <lineage>
        <taxon>Eukaryota</taxon>
        <taxon>Metazoa</taxon>
        <taxon>Chordata</taxon>
        <taxon>Craniata</taxon>
        <taxon>Vertebrata</taxon>
        <taxon>Euteleostomi</taxon>
        <taxon>Actinopterygii</taxon>
        <taxon>Neopterygii</taxon>
        <taxon>Teleostei</taxon>
        <taxon>Ostariophysi</taxon>
        <taxon>Cypriniformes</taxon>
        <taxon>Cyprinidae</taxon>
        <taxon>Cyprininae</taxon>
        <taxon>Cyprinus</taxon>
    </lineage>
</organism>
<evidence type="ECO:0000256" key="3">
    <source>
        <dbReference type="ARBA" id="ARBA00022692"/>
    </source>
</evidence>
<keyword evidence="9" id="KW-0325">Glycoprotein</keyword>
<keyword evidence="6" id="KW-0472">Membrane</keyword>
<evidence type="ECO:0000256" key="4">
    <source>
        <dbReference type="ARBA" id="ARBA00022729"/>
    </source>
</evidence>
<protein>
    <submittedName>
        <fullName evidence="13">Uncharacterized protein LOC109098517 isoform X2</fullName>
    </submittedName>
</protein>
<keyword evidence="2" id="KW-1003">Cell membrane</keyword>
<gene>
    <name evidence="13" type="primary">LOC109098517</name>
</gene>
<dbReference type="GO" id="GO:0042130">
    <property type="term" value="P:negative regulation of T cell proliferation"/>
    <property type="evidence" value="ECO:0007669"/>
    <property type="project" value="TreeGrafter"/>
</dbReference>
<keyword evidence="10" id="KW-0393">Immunoglobulin domain</keyword>
<dbReference type="RefSeq" id="XP_042572566.1">
    <property type="nucleotide sequence ID" value="XM_042716632.1"/>
</dbReference>
<dbReference type="InterPro" id="IPR036179">
    <property type="entry name" value="Ig-like_dom_sf"/>
</dbReference>
<dbReference type="InterPro" id="IPR051713">
    <property type="entry name" value="T-cell_Activation_Regulation"/>
</dbReference>
<dbReference type="InterPro" id="IPR007110">
    <property type="entry name" value="Ig-like_dom"/>
</dbReference>
<dbReference type="PROSITE" id="PS50835">
    <property type="entry name" value="IG_LIKE"/>
    <property type="match status" value="1"/>
</dbReference>
<evidence type="ECO:0000256" key="8">
    <source>
        <dbReference type="ARBA" id="ARBA00023170"/>
    </source>
</evidence>
<dbReference type="Gene3D" id="2.60.40.10">
    <property type="entry name" value="Immunoglobulins"/>
    <property type="match status" value="2"/>
</dbReference>
<feature type="chain" id="PRO_5040107351" evidence="11">
    <location>
        <begin position="19"/>
        <end position="327"/>
    </location>
</feature>
<dbReference type="GO" id="GO:0006955">
    <property type="term" value="P:immune response"/>
    <property type="evidence" value="ECO:0007669"/>
    <property type="project" value="TreeGrafter"/>
</dbReference>
<dbReference type="SUPFAM" id="SSF48726">
    <property type="entry name" value="Immunoglobulin"/>
    <property type="match status" value="2"/>
</dbReference>
<evidence type="ECO:0000256" key="1">
    <source>
        <dbReference type="ARBA" id="ARBA00004251"/>
    </source>
</evidence>
<dbReference type="SMART" id="SM00409">
    <property type="entry name" value="IG"/>
    <property type="match status" value="2"/>
</dbReference>
<keyword evidence="5" id="KW-1133">Transmembrane helix</keyword>
<evidence type="ECO:0000256" key="2">
    <source>
        <dbReference type="ARBA" id="ARBA00022475"/>
    </source>
</evidence>
<evidence type="ECO:0000256" key="10">
    <source>
        <dbReference type="ARBA" id="ARBA00023319"/>
    </source>
</evidence>
<dbReference type="GO" id="GO:0007166">
    <property type="term" value="P:cell surface receptor signaling pathway"/>
    <property type="evidence" value="ECO:0007669"/>
    <property type="project" value="TreeGrafter"/>
</dbReference>
<dbReference type="InterPro" id="IPR003599">
    <property type="entry name" value="Ig_sub"/>
</dbReference>
<evidence type="ECO:0000256" key="11">
    <source>
        <dbReference type="SAM" id="SignalP"/>
    </source>
</evidence>